<accession>A0ABC8CX65</accession>
<feature type="domain" description="Thioesterase" evidence="2">
    <location>
        <begin position="7"/>
        <end position="234"/>
    </location>
</feature>
<dbReference type="Proteomes" id="UP000240615">
    <property type="component" value="Chromosome"/>
</dbReference>
<protein>
    <submittedName>
        <fullName evidence="3">Thioesterase</fullName>
    </submittedName>
</protein>
<proteinExistence type="inferred from homology"/>
<gene>
    <name evidence="3" type="ORF">C7M56_11285</name>
</gene>
<name>A0ABC8CX65_CLOBO</name>
<dbReference type="InterPro" id="IPR001031">
    <property type="entry name" value="Thioesterase"/>
</dbReference>
<sequence length="237" mass="28008">MFKKINLFCLPYAGASSMGIYYKWNDIIDPLINVIPLELPGRGEKISEPLISSMEELVDYLYDEFYNYLVEMNDNEDYAFIGHSMGTIIIYELIRRIQDSNLKNPIHVFFSGRYPPNFPEPKNIHNLSDTEFKNEIISYGGVPKELIDNDMLLDFFIPQLKTDYTAIENYKYTPTKKWTFNISIFYGSLDSDIHLFDYKNWINFTNKKSHFYSFNEDHFFINTRSNEIINIIQNTLL</sequence>
<dbReference type="EMBL" id="CP027777">
    <property type="protein sequence ID" value="AVQ39234.1"/>
    <property type="molecule type" value="Genomic_DNA"/>
</dbReference>
<dbReference type="PANTHER" id="PTHR11487:SF0">
    <property type="entry name" value="S-ACYL FATTY ACID SYNTHASE THIOESTERASE, MEDIUM CHAIN"/>
    <property type="match status" value="1"/>
</dbReference>
<dbReference type="InterPro" id="IPR012223">
    <property type="entry name" value="TEII"/>
</dbReference>
<dbReference type="RefSeq" id="WP_265230933.1">
    <property type="nucleotide sequence ID" value="NZ_CP027777.1"/>
</dbReference>
<evidence type="ECO:0000313" key="3">
    <source>
        <dbReference type="EMBL" id="AVQ39234.1"/>
    </source>
</evidence>
<dbReference type="AlphaFoldDB" id="A0ABC8CX65"/>
<dbReference type="Gene3D" id="3.40.50.1820">
    <property type="entry name" value="alpha/beta hydrolase"/>
    <property type="match status" value="1"/>
</dbReference>
<evidence type="ECO:0000259" key="2">
    <source>
        <dbReference type="Pfam" id="PF00975"/>
    </source>
</evidence>
<evidence type="ECO:0000313" key="4">
    <source>
        <dbReference type="Proteomes" id="UP000240615"/>
    </source>
</evidence>
<evidence type="ECO:0000256" key="1">
    <source>
        <dbReference type="ARBA" id="ARBA00007169"/>
    </source>
</evidence>
<comment type="similarity">
    <text evidence="1">Belongs to the thioesterase family.</text>
</comment>
<dbReference type="InterPro" id="IPR029058">
    <property type="entry name" value="AB_hydrolase_fold"/>
</dbReference>
<reference evidence="3 4" key="1">
    <citation type="submission" date="2018-01" db="EMBL/GenBank/DDBJ databases">
        <title>Genetic Diversity of Clostridium botulinum in seafood.</title>
        <authorList>
            <person name="Athira V."/>
            <person name="Arun Jyothi P.V."/>
            <person name="Lalitha K.V."/>
            <person name="Joseph T.C."/>
        </authorList>
    </citation>
    <scope>NUCLEOTIDE SEQUENCE [LARGE SCALE GENOMIC DNA]</scope>
    <source>
        <strain evidence="3 4">Mfbjulcb8</strain>
    </source>
</reference>
<organism evidence="3 4">
    <name type="scientific">Clostridium botulinum</name>
    <dbReference type="NCBI Taxonomy" id="1491"/>
    <lineage>
        <taxon>Bacteria</taxon>
        <taxon>Bacillati</taxon>
        <taxon>Bacillota</taxon>
        <taxon>Clostridia</taxon>
        <taxon>Eubacteriales</taxon>
        <taxon>Clostridiaceae</taxon>
        <taxon>Clostridium</taxon>
    </lineage>
</organism>
<dbReference type="SUPFAM" id="SSF53474">
    <property type="entry name" value="alpha/beta-Hydrolases"/>
    <property type="match status" value="1"/>
</dbReference>
<dbReference type="Pfam" id="PF00975">
    <property type="entry name" value="Thioesterase"/>
    <property type="match status" value="1"/>
</dbReference>
<dbReference type="PANTHER" id="PTHR11487">
    <property type="entry name" value="THIOESTERASE"/>
    <property type="match status" value="1"/>
</dbReference>